<organism evidence="2 3">
    <name type="scientific">Symbiodinium microadriaticum</name>
    <name type="common">Dinoflagellate</name>
    <name type="synonym">Zooxanthella microadriatica</name>
    <dbReference type="NCBI Taxonomy" id="2951"/>
    <lineage>
        <taxon>Eukaryota</taxon>
        <taxon>Sar</taxon>
        <taxon>Alveolata</taxon>
        <taxon>Dinophyceae</taxon>
        <taxon>Suessiales</taxon>
        <taxon>Symbiodiniaceae</taxon>
        <taxon>Symbiodinium</taxon>
    </lineage>
</organism>
<proteinExistence type="predicted"/>
<accession>A0A1Q9CSS8</accession>
<feature type="region of interest" description="Disordered" evidence="1">
    <location>
        <begin position="1"/>
        <end position="25"/>
    </location>
</feature>
<evidence type="ECO:0000256" key="1">
    <source>
        <dbReference type="SAM" id="MobiDB-lite"/>
    </source>
</evidence>
<dbReference type="Proteomes" id="UP000186817">
    <property type="component" value="Unassembled WGS sequence"/>
</dbReference>
<keyword evidence="3" id="KW-1185">Reference proteome</keyword>
<dbReference type="OrthoDB" id="422599at2759"/>
<dbReference type="EMBL" id="LSRX01000942">
    <property type="protein sequence ID" value="OLP85984.1"/>
    <property type="molecule type" value="Genomic_DNA"/>
</dbReference>
<evidence type="ECO:0000313" key="2">
    <source>
        <dbReference type="EMBL" id="OLP85984.1"/>
    </source>
</evidence>
<comment type="caution">
    <text evidence="2">The sequence shown here is derived from an EMBL/GenBank/DDBJ whole genome shotgun (WGS) entry which is preliminary data.</text>
</comment>
<gene>
    <name evidence="2" type="ORF">AK812_SmicGene32967</name>
</gene>
<dbReference type="AlphaFoldDB" id="A0A1Q9CSS8"/>
<feature type="compositionally biased region" description="Polar residues" evidence="1">
    <location>
        <begin position="16"/>
        <end position="25"/>
    </location>
</feature>
<evidence type="ECO:0000313" key="3">
    <source>
        <dbReference type="Proteomes" id="UP000186817"/>
    </source>
</evidence>
<feature type="region of interest" description="Disordered" evidence="1">
    <location>
        <begin position="65"/>
        <end position="90"/>
    </location>
</feature>
<reference evidence="2 3" key="1">
    <citation type="submission" date="2016-02" db="EMBL/GenBank/DDBJ databases">
        <title>Genome analysis of coral dinoflagellate symbionts highlights evolutionary adaptations to a symbiotic lifestyle.</title>
        <authorList>
            <person name="Aranda M."/>
            <person name="Li Y."/>
            <person name="Liew Y.J."/>
            <person name="Baumgarten S."/>
            <person name="Simakov O."/>
            <person name="Wilson M."/>
            <person name="Piel J."/>
            <person name="Ashoor H."/>
            <person name="Bougouffa S."/>
            <person name="Bajic V.B."/>
            <person name="Ryu T."/>
            <person name="Ravasi T."/>
            <person name="Bayer T."/>
            <person name="Micklem G."/>
            <person name="Kim H."/>
            <person name="Bhak J."/>
            <person name="Lajeunesse T.C."/>
            <person name="Voolstra C.R."/>
        </authorList>
    </citation>
    <scope>NUCLEOTIDE SEQUENCE [LARGE SCALE GENOMIC DNA]</scope>
    <source>
        <strain evidence="2 3">CCMP2467</strain>
    </source>
</reference>
<name>A0A1Q9CSS8_SYMMI</name>
<sequence length="135" mass="13976">MGSGAPRPDEAEAGQHGQQLEESSAWCNDKCRLEVTAEGGQFGGENIKDSSEAVLDGHKIEAATASVHAASGDRPGSVQNGLEGGKEASGQPNQICVRHLELALDYMAPPRAPFNPARAQAQCVDVSGYRGACSG</sequence>
<protein>
    <submittedName>
        <fullName evidence="2">Uncharacterized protein</fullName>
    </submittedName>
</protein>